<dbReference type="GO" id="GO:0003677">
    <property type="term" value="F:DNA binding"/>
    <property type="evidence" value="ECO:0007669"/>
    <property type="project" value="UniProtKB-KW"/>
</dbReference>
<dbReference type="Pfam" id="PF01420">
    <property type="entry name" value="Methylase_S"/>
    <property type="match status" value="2"/>
</dbReference>
<dbReference type="Gene3D" id="3.90.220.20">
    <property type="entry name" value="DNA methylase specificity domains"/>
    <property type="match status" value="2"/>
</dbReference>
<sequence length="411" mass="47006">MDEKIINRKYPTKRLKFVVTINDDTLTDETDPDFEINYIDIGNVDSTGKINEIINYKFSEAPSRARRKVKHKDVIISTVRTYLRAIASIDFEMENLIVSTGFAVIRPKRNVFDPNFCKYSLIESNFIDEVQKRSVGVSYPAINASDLGDIYLPIPSLEQQNKIVHYLDREIAKIDALIEKKTKLIALLEEKKKAVINQAVTKGLDTTVAMKDSGIEWLGEIPEHWEVVKLKYLVNKIDELNYADVEYKIAVENIVGFSGKLTNLESFNYEGITTKFKKNDIIFNKLRPYLGKVYLAKEEGGVYGELLVLRPNEKLVSKFLFYVMISTNFINLVNSSTTGAKMPRASWEDFIKHIDIPLISIDEQQNITDFLEIMLTKNEKLSNRLLSSIELLKEKRTTIISAAINGEINLD</sequence>
<reference evidence="5 6" key="1">
    <citation type="submission" date="2018-02" db="EMBL/GenBank/DDBJ databases">
        <authorList>
            <person name="Cohen D.B."/>
            <person name="Kent A.D."/>
        </authorList>
    </citation>
    <scope>NUCLEOTIDE SEQUENCE [LARGE SCALE GENOMIC DNA]</scope>
    <source>
        <strain evidence="5">CIP109753</strain>
    </source>
</reference>
<dbReference type="REBASE" id="260225">
    <property type="entry name" value="S.Fco9753ORF700P"/>
</dbReference>
<dbReference type="AlphaFoldDB" id="A0A2N9P8N3"/>
<dbReference type="PANTHER" id="PTHR43140">
    <property type="entry name" value="TYPE-1 RESTRICTION ENZYME ECOKI SPECIFICITY PROTEIN"/>
    <property type="match status" value="1"/>
</dbReference>
<evidence type="ECO:0000256" key="2">
    <source>
        <dbReference type="ARBA" id="ARBA00022747"/>
    </source>
</evidence>
<protein>
    <submittedName>
        <fullName evidence="5">EcoKI restriction-modification system protein HsdS</fullName>
    </submittedName>
</protein>
<dbReference type="InterPro" id="IPR000055">
    <property type="entry name" value="Restrct_endonuc_typeI_TRD"/>
</dbReference>
<gene>
    <name evidence="5" type="ORF">FLACOL_00699</name>
</gene>
<name>A0A2N9P8N3_9FLAO</name>
<organism evidence="5 6">
    <name type="scientific">Flavobacterium columnare</name>
    <dbReference type="NCBI Taxonomy" id="996"/>
    <lineage>
        <taxon>Bacteria</taxon>
        <taxon>Pseudomonadati</taxon>
        <taxon>Bacteroidota</taxon>
        <taxon>Flavobacteriia</taxon>
        <taxon>Flavobacteriales</taxon>
        <taxon>Flavobacteriaceae</taxon>
        <taxon>Flavobacterium</taxon>
    </lineage>
</organism>
<proteinExistence type="inferred from homology"/>
<dbReference type="SUPFAM" id="SSF116734">
    <property type="entry name" value="DNA methylase specificity domain"/>
    <property type="match status" value="2"/>
</dbReference>
<evidence type="ECO:0000313" key="6">
    <source>
        <dbReference type="Proteomes" id="UP000238180"/>
    </source>
</evidence>
<accession>A0A2N9P8N3</accession>
<dbReference type="EMBL" id="OLKH01000067">
    <property type="protein sequence ID" value="SPE76712.1"/>
    <property type="molecule type" value="Genomic_DNA"/>
</dbReference>
<comment type="similarity">
    <text evidence="1">Belongs to the type-I restriction system S methylase family.</text>
</comment>
<dbReference type="InterPro" id="IPR044946">
    <property type="entry name" value="Restrct_endonuc_typeI_TRD_sf"/>
</dbReference>
<dbReference type="RefSeq" id="WP_105195606.1">
    <property type="nucleotide sequence ID" value="NZ_OLKH01000067.1"/>
</dbReference>
<evidence type="ECO:0000313" key="5">
    <source>
        <dbReference type="EMBL" id="SPE76712.1"/>
    </source>
</evidence>
<dbReference type="GO" id="GO:0009307">
    <property type="term" value="P:DNA restriction-modification system"/>
    <property type="evidence" value="ECO:0007669"/>
    <property type="project" value="UniProtKB-KW"/>
</dbReference>
<evidence type="ECO:0000256" key="3">
    <source>
        <dbReference type="ARBA" id="ARBA00023125"/>
    </source>
</evidence>
<dbReference type="PANTHER" id="PTHR43140:SF1">
    <property type="entry name" value="TYPE I RESTRICTION ENZYME ECOKI SPECIFICITY SUBUNIT"/>
    <property type="match status" value="1"/>
</dbReference>
<feature type="domain" description="Type I restriction modification DNA specificity" evidence="4">
    <location>
        <begin position="222"/>
        <end position="390"/>
    </location>
</feature>
<keyword evidence="2" id="KW-0680">Restriction system</keyword>
<feature type="domain" description="Type I restriction modification DNA specificity" evidence="4">
    <location>
        <begin position="29"/>
        <end position="183"/>
    </location>
</feature>
<evidence type="ECO:0000256" key="1">
    <source>
        <dbReference type="ARBA" id="ARBA00010923"/>
    </source>
</evidence>
<dbReference type="InterPro" id="IPR051212">
    <property type="entry name" value="Type-I_RE_S_subunit"/>
</dbReference>
<dbReference type="Proteomes" id="UP000238180">
    <property type="component" value="Unassembled WGS sequence"/>
</dbReference>
<keyword evidence="3" id="KW-0238">DNA-binding</keyword>
<evidence type="ECO:0000259" key="4">
    <source>
        <dbReference type="Pfam" id="PF01420"/>
    </source>
</evidence>